<feature type="region of interest" description="Disordered" evidence="1">
    <location>
        <begin position="51"/>
        <end position="72"/>
    </location>
</feature>
<accession>A0ABN9LQT5</accession>
<protein>
    <submittedName>
        <fullName evidence="2">Uncharacterized protein</fullName>
    </submittedName>
</protein>
<dbReference type="PANTHER" id="PTHR16155">
    <property type="entry name" value="DED DOMAIN-CONTAINING PROTEIN"/>
    <property type="match status" value="1"/>
</dbReference>
<organism evidence="2 3">
    <name type="scientific">Ranitomeya imitator</name>
    <name type="common">mimic poison frog</name>
    <dbReference type="NCBI Taxonomy" id="111125"/>
    <lineage>
        <taxon>Eukaryota</taxon>
        <taxon>Metazoa</taxon>
        <taxon>Chordata</taxon>
        <taxon>Craniata</taxon>
        <taxon>Vertebrata</taxon>
        <taxon>Euteleostomi</taxon>
        <taxon>Amphibia</taxon>
        <taxon>Batrachia</taxon>
        <taxon>Anura</taxon>
        <taxon>Neobatrachia</taxon>
        <taxon>Hyloidea</taxon>
        <taxon>Dendrobatidae</taxon>
        <taxon>Dendrobatinae</taxon>
        <taxon>Ranitomeya</taxon>
    </lineage>
</organism>
<evidence type="ECO:0000256" key="1">
    <source>
        <dbReference type="SAM" id="MobiDB-lite"/>
    </source>
</evidence>
<comment type="caution">
    <text evidence="2">The sequence shown here is derived from an EMBL/GenBank/DDBJ whole genome shotgun (WGS) entry which is preliminary data.</text>
</comment>
<name>A0ABN9LQT5_9NEOB</name>
<dbReference type="PANTHER" id="PTHR16155:SF3">
    <property type="entry name" value="STERILE ALPHA MOTIF DOMAIN-CONTAINING PROTEIN 9-LIKE"/>
    <property type="match status" value="1"/>
</dbReference>
<dbReference type="EMBL" id="CAUEEQ010027899">
    <property type="protein sequence ID" value="CAJ0948143.1"/>
    <property type="molecule type" value="Genomic_DNA"/>
</dbReference>
<gene>
    <name evidence="2" type="ORF">RIMI_LOCUS11996906</name>
</gene>
<sequence length="687" mass="78424">MSCSPRKGEQKTHHEDLEKDKKYVEIPQEMGSIRTLTNFPKMRCKAQRRLKNGINPDDSAPQPQLSSSVSPANFRPFNKEVGNFKYVKGHVLPPESGVEDMITPCHEYKSLITASKLDRTRLQAKFASEVIRFACACIVCMNVRTNGTIHFGVMDHEEDKRSIHGQIMGITVKEQDMYVDALDYIERCLNKGEHEAARACICTPKFIEVVDKDCKDQRFVVEVDVVPDSGSVKGRVFQASLPKFNEKSNKVSLEKKSYYRRIGAKSVPVPEDDMEVDARREKAETIPLCDTTTLEDITKKIDLLTGGKEYMDDTIWYILVTNKWEPISLANLNFLTRLKIFCVFDFDANSDESGLCSTYKEHHAPNIHSLTDYASDSRMSLSDLRKSLGLFDQTSWIFCNGRSNFRGGDVPCDENTWIKNKKKHLLKALSLICDELFPKRNLCCVEKPIVEIFHSFYALMSGMEDIICIAENKEYYKEWASLAKASCSLETLEQRSIVGVQLSHINATVQSTSPLGTLIEICRVSSKGVCVLNTPDEEKMHSLEILCVNECGDKNLHLLAKKEVRDLEGMFYRGGKISWKHLWLAEQKMCGDFIERDACNKVQNILHGIQYEKNCPAASRKDKNFPPSWEWREYSCAAGHVEEQECFKMCYLSQHAVKLREYEGNDPNLCLPVLLLVEDCEEDYWMT</sequence>
<evidence type="ECO:0000313" key="3">
    <source>
        <dbReference type="Proteomes" id="UP001176940"/>
    </source>
</evidence>
<keyword evidence="3" id="KW-1185">Reference proteome</keyword>
<dbReference type="Proteomes" id="UP001176940">
    <property type="component" value="Unassembled WGS sequence"/>
</dbReference>
<proteinExistence type="predicted"/>
<reference evidence="2" key="1">
    <citation type="submission" date="2023-07" db="EMBL/GenBank/DDBJ databases">
        <authorList>
            <person name="Stuckert A."/>
        </authorList>
    </citation>
    <scope>NUCLEOTIDE SEQUENCE</scope>
</reference>
<feature type="region of interest" description="Disordered" evidence="1">
    <location>
        <begin position="1"/>
        <end position="23"/>
    </location>
</feature>
<feature type="compositionally biased region" description="Polar residues" evidence="1">
    <location>
        <begin position="61"/>
        <end position="71"/>
    </location>
</feature>
<evidence type="ECO:0000313" key="2">
    <source>
        <dbReference type="EMBL" id="CAJ0948143.1"/>
    </source>
</evidence>